<dbReference type="OrthoDB" id="10066429at2759"/>
<keyword evidence="3" id="KW-0337">GPI-anchor biosynthesis</keyword>
<evidence type="ECO:0000256" key="5">
    <source>
        <dbReference type="ARBA" id="ARBA00022679"/>
    </source>
</evidence>
<protein>
    <recommendedName>
        <fullName evidence="11">Mannosyltransferase</fullName>
        <ecNumber evidence="11">2.4.1.-</ecNumber>
    </recommendedName>
</protein>
<dbReference type="AlphaFoldDB" id="A0A0C7MSF6"/>
<evidence type="ECO:0000256" key="1">
    <source>
        <dbReference type="ARBA" id="ARBA00004477"/>
    </source>
</evidence>
<sequence>MDLRLIHILGYLVGLFFALEPSYIHPDEHFQSLEILAHHFYESKITIPWEFHPSNAARSFGPLYLAYGPIFYIFGKIGSQLSPITLLYLVRLQNYIVFTCIYKLALQFLLRSKLDRAKATFYISTSYVTWTYQSHSFSNSLETCVLLVTLSLFQVLVLDARVPRYNHYRTSSILGMVIAFGVFNRITFIGFIALPVIFTLQKFYLAHFKSLCICVTTFTISCCAFIYFDTLMFQSPQWCIAPLNNLKYNLKSSNLALHGVHPRYTHILINIPQMVGPLLIYFISKKQKMNLAMLSCVSGLVFLSAFQHQELRFLVPLMPLFCASINLSNYNSARRTKYITQIWLMFNVTLGIIMGSLHQRGVITAIEETTKNNANVGVHLWWKTYSPPTWLYSNRELVVSTLNVYDGEERLDNLDFGILTNHVVDLKGCDYELFGDAVAGFLQHNASIRVFIPKSTDKIFKKIDIDNNTTEVHKTWETYLSLDLDHLEFTDVSTVTPGLTVYDISLK</sequence>
<evidence type="ECO:0000256" key="9">
    <source>
        <dbReference type="ARBA" id="ARBA00023136"/>
    </source>
</evidence>
<feature type="transmembrane region" description="Helical" evidence="11">
    <location>
        <begin position="173"/>
        <end position="198"/>
    </location>
</feature>
<evidence type="ECO:0000256" key="7">
    <source>
        <dbReference type="ARBA" id="ARBA00022824"/>
    </source>
</evidence>
<comment type="subcellular location">
    <subcellularLocation>
        <location evidence="1 11">Endoplasmic reticulum membrane</location>
        <topology evidence="1 11">Multi-pass membrane protein</topology>
    </subcellularLocation>
</comment>
<accession>A0A0C7MSF6</accession>
<dbReference type="GeneID" id="34686378"/>
<proteinExistence type="inferred from homology"/>
<dbReference type="RefSeq" id="XP_022629117.1">
    <property type="nucleotide sequence ID" value="XM_022771967.1"/>
</dbReference>
<keyword evidence="4 11" id="KW-0328">Glycosyltransferase</keyword>
<dbReference type="EC" id="2.4.1.-" evidence="11"/>
<dbReference type="GO" id="GO:0005789">
    <property type="term" value="C:endoplasmic reticulum membrane"/>
    <property type="evidence" value="ECO:0007669"/>
    <property type="project" value="UniProtKB-SubCell"/>
</dbReference>
<organism evidence="12 13">
    <name type="scientific">Lachancea lanzarotensis</name>
    <dbReference type="NCBI Taxonomy" id="1245769"/>
    <lineage>
        <taxon>Eukaryota</taxon>
        <taxon>Fungi</taxon>
        <taxon>Dikarya</taxon>
        <taxon>Ascomycota</taxon>
        <taxon>Saccharomycotina</taxon>
        <taxon>Saccharomycetes</taxon>
        <taxon>Saccharomycetales</taxon>
        <taxon>Saccharomycetaceae</taxon>
        <taxon>Lachancea</taxon>
    </lineage>
</organism>
<evidence type="ECO:0000256" key="10">
    <source>
        <dbReference type="ARBA" id="ARBA00038466"/>
    </source>
</evidence>
<reference evidence="12 13" key="1">
    <citation type="submission" date="2014-12" db="EMBL/GenBank/DDBJ databases">
        <authorList>
            <person name="Neuveglise Cecile"/>
        </authorList>
    </citation>
    <scope>NUCLEOTIDE SEQUENCE [LARGE SCALE GENOMIC DNA]</scope>
    <source>
        <strain evidence="12 13">CBS 12615</strain>
    </source>
</reference>
<dbReference type="GO" id="GO:0000026">
    <property type="term" value="F:alpha-1,2-mannosyltransferase activity"/>
    <property type="evidence" value="ECO:0007669"/>
    <property type="project" value="EnsemblFungi"/>
</dbReference>
<keyword evidence="7 11" id="KW-0256">Endoplasmic reticulum</keyword>
<keyword evidence="9 11" id="KW-0472">Membrane</keyword>
<gene>
    <name evidence="12" type="ORF">LALA0_S06e06304g</name>
</gene>
<name>A0A0C7MSF6_9SACH</name>
<evidence type="ECO:0000256" key="3">
    <source>
        <dbReference type="ARBA" id="ARBA00022502"/>
    </source>
</evidence>
<feature type="transmembrane region" description="Helical" evidence="11">
    <location>
        <begin position="5"/>
        <end position="24"/>
    </location>
</feature>
<keyword evidence="13" id="KW-1185">Reference proteome</keyword>
<feature type="transmembrane region" description="Helical" evidence="11">
    <location>
        <begin position="143"/>
        <end position="161"/>
    </location>
</feature>
<comment type="similarity">
    <text evidence="10">Belongs to the glycosyltransferase 22 family. PIGZ subfamily.</text>
</comment>
<evidence type="ECO:0000313" key="12">
    <source>
        <dbReference type="EMBL" id="CEP62895.1"/>
    </source>
</evidence>
<feature type="transmembrane region" description="Helical" evidence="11">
    <location>
        <begin position="264"/>
        <end position="283"/>
    </location>
</feature>
<dbReference type="Pfam" id="PF03901">
    <property type="entry name" value="Glyco_transf_22"/>
    <property type="match status" value="1"/>
</dbReference>
<dbReference type="GO" id="GO:0006276">
    <property type="term" value="P:plasmid maintenance"/>
    <property type="evidence" value="ECO:0007669"/>
    <property type="project" value="EnsemblFungi"/>
</dbReference>
<dbReference type="InterPro" id="IPR005599">
    <property type="entry name" value="GPI_mannosylTrfase"/>
</dbReference>
<dbReference type="STRING" id="1245769.A0A0C7MSF6"/>
<keyword evidence="8 11" id="KW-1133">Transmembrane helix</keyword>
<dbReference type="PANTHER" id="PTHR22760">
    <property type="entry name" value="GLYCOSYLTRANSFERASE"/>
    <property type="match status" value="1"/>
</dbReference>
<dbReference type="PANTHER" id="PTHR22760:SF3">
    <property type="entry name" value="GPI MANNOSYLTRANSFERASE 4"/>
    <property type="match status" value="1"/>
</dbReference>
<evidence type="ECO:0000256" key="2">
    <source>
        <dbReference type="ARBA" id="ARBA00004687"/>
    </source>
</evidence>
<comment type="pathway">
    <text evidence="2">Glycolipid biosynthesis; glycosylphosphatidylinositol-anchor biosynthesis.</text>
</comment>
<keyword evidence="6 11" id="KW-0812">Transmembrane</keyword>
<evidence type="ECO:0000256" key="4">
    <source>
        <dbReference type="ARBA" id="ARBA00022676"/>
    </source>
</evidence>
<feature type="transmembrane region" description="Helical" evidence="11">
    <location>
        <begin position="290"/>
        <end position="307"/>
    </location>
</feature>
<dbReference type="EMBL" id="LN736365">
    <property type="protein sequence ID" value="CEP62895.1"/>
    <property type="molecule type" value="Genomic_DNA"/>
</dbReference>
<dbReference type="HOGENOM" id="CLU_022957_2_0_1"/>
<dbReference type="Proteomes" id="UP000054304">
    <property type="component" value="Unassembled WGS sequence"/>
</dbReference>
<dbReference type="GO" id="GO:0006506">
    <property type="term" value="P:GPI anchor biosynthetic process"/>
    <property type="evidence" value="ECO:0007669"/>
    <property type="project" value="UniProtKB-KW"/>
</dbReference>
<evidence type="ECO:0000256" key="6">
    <source>
        <dbReference type="ARBA" id="ARBA00022692"/>
    </source>
</evidence>
<evidence type="ECO:0000256" key="8">
    <source>
        <dbReference type="ARBA" id="ARBA00022989"/>
    </source>
</evidence>
<keyword evidence="5" id="KW-0808">Transferase</keyword>
<feature type="transmembrane region" description="Helical" evidence="11">
    <location>
        <begin position="210"/>
        <end position="228"/>
    </location>
</feature>
<evidence type="ECO:0000256" key="11">
    <source>
        <dbReference type="RuleBase" id="RU363075"/>
    </source>
</evidence>
<evidence type="ECO:0000313" key="13">
    <source>
        <dbReference type="Proteomes" id="UP000054304"/>
    </source>
</evidence>